<evidence type="ECO:0000256" key="1">
    <source>
        <dbReference type="ARBA" id="ARBA00000085"/>
    </source>
</evidence>
<keyword evidence="4" id="KW-0418">Kinase</keyword>
<proteinExistence type="predicted"/>
<dbReference type="PROSITE" id="PS50109">
    <property type="entry name" value="HIS_KIN"/>
    <property type="match status" value="1"/>
</dbReference>
<evidence type="ECO:0000256" key="3">
    <source>
        <dbReference type="ARBA" id="ARBA00022679"/>
    </source>
</evidence>
<evidence type="ECO:0000256" key="5">
    <source>
        <dbReference type="ARBA" id="ARBA00023012"/>
    </source>
</evidence>
<organism evidence="7 8">
    <name type="scientific">Halorubrum californiense DSM 19288</name>
    <dbReference type="NCBI Taxonomy" id="1227465"/>
    <lineage>
        <taxon>Archaea</taxon>
        <taxon>Methanobacteriati</taxon>
        <taxon>Methanobacteriota</taxon>
        <taxon>Stenosarchaea group</taxon>
        <taxon>Halobacteria</taxon>
        <taxon>Halobacteriales</taxon>
        <taxon>Haloferacaceae</taxon>
        <taxon>Halorubrum</taxon>
    </lineage>
</organism>
<dbReference type="Proteomes" id="UP000011586">
    <property type="component" value="Unassembled WGS sequence"/>
</dbReference>
<dbReference type="SMART" id="SM00387">
    <property type="entry name" value="HATPase_c"/>
    <property type="match status" value="1"/>
</dbReference>
<evidence type="ECO:0000313" key="7">
    <source>
        <dbReference type="EMBL" id="ELZ42150.1"/>
    </source>
</evidence>
<dbReference type="GO" id="GO:0004673">
    <property type="term" value="F:protein histidine kinase activity"/>
    <property type="evidence" value="ECO:0007669"/>
    <property type="project" value="UniProtKB-EC"/>
</dbReference>
<dbReference type="AlphaFoldDB" id="M0E2X9"/>
<feature type="domain" description="Histidine kinase" evidence="6">
    <location>
        <begin position="1"/>
        <end position="151"/>
    </location>
</feature>
<dbReference type="PANTHER" id="PTHR43711:SF1">
    <property type="entry name" value="HISTIDINE KINASE 1"/>
    <property type="match status" value="1"/>
</dbReference>
<comment type="caution">
    <text evidence="7">The sequence shown here is derived from an EMBL/GenBank/DDBJ whole genome shotgun (WGS) entry which is preliminary data.</text>
</comment>
<evidence type="ECO:0000313" key="8">
    <source>
        <dbReference type="Proteomes" id="UP000011586"/>
    </source>
</evidence>
<keyword evidence="3" id="KW-0808">Transferase</keyword>
<keyword evidence="5" id="KW-0902">Two-component regulatory system</keyword>
<accession>M0E2X9</accession>
<dbReference type="GO" id="GO:0000160">
    <property type="term" value="P:phosphorelay signal transduction system"/>
    <property type="evidence" value="ECO:0007669"/>
    <property type="project" value="UniProtKB-KW"/>
</dbReference>
<dbReference type="InterPro" id="IPR004358">
    <property type="entry name" value="Sig_transdc_His_kin-like_C"/>
</dbReference>
<comment type="catalytic activity">
    <reaction evidence="1">
        <text>ATP + protein L-histidine = ADP + protein N-phospho-L-histidine.</text>
        <dbReference type="EC" id="2.7.13.3"/>
    </reaction>
</comment>
<evidence type="ECO:0000256" key="2">
    <source>
        <dbReference type="ARBA" id="ARBA00012438"/>
    </source>
</evidence>
<reference evidence="7 8" key="1">
    <citation type="journal article" date="2014" name="PLoS Genet.">
        <title>Phylogenetically driven sequencing of extremely halophilic archaea reveals strategies for static and dynamic osmo-response.</title>
        <authorList>
            <person name="Becker E.A."/>
            <person name="Seitzer P.M."/>
            <person name="Tritt A."/>
            <person name="Larsen D."/>
            <person name="Krusor M."/>
            <person name="Yao A.I."/>
            <person name="Wu D."/>
            <person name="Madern D."/>
            <person name="Eisen J.A."/>
            <person name="Darling A.E."/>
            <person name="Facciotti M.T."/>
        </authorList>
    </citation>
    <scope>NUCLEOTIDE SEQUENCE [LARGE SCALE GENOMIC DNA]</scope>
    <source>
        <strain evidence="7 8">DSM 19288</strain>
    </source>
</reference>
<dbReference type="EC" id="2.7.13.3" evidence="2"/>
<protein>
    <recommendedName>
        <fullName evidence="2">histidine kinase</fullName>
        <ecNumber evidence="2">2.7.13.3</ecNumber>
    </recommendedName>
</protein>
<evidence type="ECO:0000259" key="6">
    <source>
        <dbReference type="PROSITE" id="PS50109"/>
    </source>
</evidence>
<dbReference type="InterPro" id="IPR036890">
    <property type="entry name" value="HATPase_C_sf"/>
</dbReference>
<dbReference type="InterPro" id="IPR050736">
    <property type="entry name" value="Sensor_HK_Regulatory"/>
</dbReference>
<name>M0E2X9_9EURY</name>
<gene>
    <name evidence="7" type="ORF">C463_11257</name>
</gene>
<keyword evidence="8" id="KW-1185">Reference proteome</keyword>
<dbReference type="InterPro" id="IPR005467">
    <property type="entry name" value="His_kinase_dom"/>
</dbReference>
<dbReference type="PRINTS" id="PR00344">
    <property type="entry name" value="BCTRLSENSOR"/>
</dbReference>
<dbReference type="EMBL" id="AOJK01000057">
    <property type="protein sequence ID" value="ELZ42150.1"/>
    <property type="molecule type" value="Genomic_DNA"/>
</dbReference>
<dbReference type="CDD" id="cd00075">
    <property type="entry name" value="HATPase"/>
    <property type="match status" value="1"/>
</dbReference>
<sequence length="158" mass="16993">MRSLIDDLLTLGRTGDSVSELEPVDLANLTANCWKNVDTAGASLTTEIDRQVLADQNLLQQLFENLIRNAIDHGSPDVTVEIGELDGGFYIEDDGPGIADKEQDAIFELGYSTAENGIGLGLSIVKQVTHAHGWDIHVTDSSLGGARFEITGAEFAHK</sequence>
<dbReference type="SUPFAM" id="SSF55874">
    <property type="entry name" value="ATPase domain of HSP90 chaperone/DNA topoisomerase II/histidine kinase"/>
    <property type="match status" value="1"/>
</dbReference>
<dbReference type="Gene3D" id="3.30.565.10">
    <property type="entry name" value="Histidine kinase-like ATPase, C-terminal domain"/>
    <property type="match status" value="1"/>
</dbReference>
<dbReference type="STRING" id="1227465.C463_11257"/>
<evidence type="ECO:0000256" key="4">
    <source>
        <dbReference type="ARBA" id="ARBA00022777"/>
    </source>
</evidence>
<dbReference type="PANTHER" id="PTHR43711">
    <property type="entry name" value="TWO-COMPONENT HISTIDINE KINASE"/>
    <property type="match status" value="1"/>
</dbReference>
<dbReference type="InterPro" id="IPR003594">
    <property type="entry name" value="HATPase_dom"/>
</dbReference>
<dbReference type="Pfam" id="PF02518">
    <property type="entry name" value="HATPase_c"/>
    <property type="match status" value="1"/>
</dbReference>